<protein>
    <recommendedName>
        <fullName evidence="13">Pannexin</fullName>
    </recommendedName>
</protein>
<organism evidence="14 15">
    <name type="scientific">Oncorhynchus mykiss</name>
    <name type="common">Rainbow trout</name>
    <name type="synonym">Salmo gairdneri</name>
    <dbReference type="NCBI Taxonomy" id="8022"/>
    <lineage>
        <taxon>Eukaryota</taxon>
        <taxon>Metazoa</taxon>
        <taxon>Chordata</taxon>
        <taxon>Craniata</taxon>
        <taxon>Vertebrata</taxon>
        <taxon>Euteleostomi</taxon>
        <taxon>Actinopterygii</taxon>
        <taxon>Neopterygii</taxon>
        <taxon>Teleostei</taxon>
        <taxon>Protacanthopterygii</taxon>
        <taxon>Salmoniformes</taxon>
        <taxon>Salmonidae</taxon>
        <taxon>Salmoninae</taxon>
        <taxon>Oncorhynchus</taxon>
    </lineage>
</organism>
<proteinExistence type="inferred from homology"/>
<evidence type="ECO:0000313" key="14">
    <source>
        <dbReference type="EMBL" id="CDQ99113.1"/>
    </source>
</evidence>
<dbReference type="InterPro" id="IPR000990">
    <property type="entry name" value="Innexin"/>
</dbReference>
<comment type="subcellular location">
    <subcellularLocation>
        <location evidence="2 13">Cell membrane</location>
        <topology evidence="2 13">Multi-pass membrane protein</topology>
    </subcellularLocation>
    <subcellularLocation>
        <location evidence="1">Endoplasmic reticulum membrane</location>
        <topology evidence="1">Multi-pass membrane protein</topology>
    </subcellularLocation>
</comment>
<feature type="glycosylation site" description="N-linked (GlcNAc...) asparagine" evidence="12">
    <location>
        <position position="51"/>
    </location>
</feature>
<dbReference type="GO" id="GO:0005789">
    <property type="term" value="C:endoplasmic reticulum membrane"/>
    <property type="evidence" value="ECO:0007669"/>
    <property type="project" value="UniProtKB-SubCell"/>
</dbReference>
<keyword evidence="4" id="KW-1003">Cell membrane</keyword>
<dbReference type="PaxDb" id="8022-A0A060Z4U3"/>
<dbReference type="Proteomes" id="UP000193380">
    <property type="component" value="Unassembled WGS sequence"/>
</dbReference>
<feature type="transmembrane region" description="Helical" evidence="13">
    <location>
        <begin position="88"/>
        <end position="107"/>
    </location>
</feature>
<name>A0A060Z4U3_ONCMY</name>
<keyword evidence="6" id="KW-0256">Endoplasmic reticulum</keyword>
<keyword evidence="9 13" id="KW-0472">Membrane</keyword>
<evidence type="ECO:0000256" key="11">
    <source>
        <dbReference type="ARBA" id="ARBA00023303"/>
    </source>
</evidence>
<comment type="function">
    <text evidence="13">Structural component of the gap junctions and the hemichannels.</text>
</comment>
<evidence type="ECO:0000256" key="12">
    <source>
        <dbReference type="PIRSR" id="PIRSR600990-52"/>
    </source>
</evidence>
<keyword evidence="7 13" id="KW-1133">Transmembrane helix</keyword>
<accession>A0A060Z4U3</accession>
<dbReference type="PANTHER" id="PTHR15759:SF5">
    <property type="entry name" value="PANNEXIN-1"/>
    <property type="match status" value="1"/>
</dbReference>
<dbReference type="GO" id="GO:0006812">
    <property type="term" value="P:monoatomic cation transport"/>
    <property type="evidence" value="ECO:0007669"/>
    <property type="project" value="InterPro"/>
</dbReference>
<dbReference type="GlyCosmos" id="A0A060Z4U3">
    <property type="glycosylation" value="1 site, No reported glycans"/>
</dbReference>
<evidence type="ECO:0000256" key="13">
    <source>
        <dbReference type="RuleBase" id="RU010713"/>
    </source>
</evidence>
<dbReference type="GO" id="GO:0032732">
    <property type="term" value="P:positive regulation of interleukin-1 production"/>
    <property type="evidence" value="ECO:0007669"/>
    <property type="project" value="InterPro"/>
</dbReference>
<dbReference type="GO" id="GO:0007267">
    <property type="term" value="P:cell-cell signaling"/>
    <property type="evidence" value="ECO:0007669"/>
    <property type="project" value="TreeGrafter"/>
</dbReference>
<gene>
    <name evidence="13" type="primary">PANX</name>
    <name evidence="14" type="ORF">GSONMT00032189001</name>
</gene>
<evidence type="ECO:0000256" key="7">
    <source>
        <dbReference type="ARBA" id="ARBA00022989"/>
    </source>
</evidence>
<dbReference type="GO" id="GO:0022829">
    <property type="term" value="F:wide pore channel activity"/>
    <property type="evidence" value="ECO:0007669"/>
    <property type="project" value="TreeGrafter"/>
</dbReference>
<dbReference type="EMBL" id="FR943363">
    <property type="protein sequence ID" value="CDQ99113.1"/>
    <property type="molecule type" value="Genomic_DNA"/>
</dbReference>
<evidence type="ECO:0000256" key="6">
    <source>
        <dbReference type="ARBA" id="ARBA00022824"/>
    </source>
</evidence>
<reference evidence="14" key="2">
    <citation type="submission" date="2014-03" db="EMBL/GenBank/DDBJ databases">
        <authorList>
            <person name="Genoscope - CEA"/>
        </authorList>
    </citation>
    <scope>NUCLEOTIDE SEQUENCE</scope>
</reference>
<dbReference type="AlphaFoldDB" id="A0A060Z4U3"/>
<comment type="similarity">
    <text evidence="13">Belongs to the pannexin family.</text>
</comment>
<sequence>SISTAPAVSRELKQAGLRQEHSFDSGLAHSDPVQSLWLNAGTQISCFAPTNFSWRQAAYVDSFCWAAVQEQQLSVDGVDGAPLWLHKFFPYILLLVAILMYIPALFWRFTAAPHLSSDLNFIMEELDRSYNRAIRLAKSLASSIDTKDVSDDPPR</sequence>
<evidence type="ECO:0000256" key="3">
    <source>
        <dbReference type="ARBA" id="ARBA00022448"/>
    </source>
</evidence>
<reference evidence="14" key="1">
    <citation type="journal article" date="2014" name="Nat. Commun.">
        <title>The rainbow trout genome provides novel insights into evolution after whole-genome duplication in vertebrates.</title>
        <authorList>
            <person name="Berthelot C."/>
            <person name="Brunet F."/>
            <person name="Chalopin D."/>
            <person name="Juanchich A."/>
            <person name="Bernard M."/>
            <person name="Noel B."/>
            <person name="Bento P."/>
            <person name="Da Silva C."/>
            <person name="Labadie K."/>
            <person name="Alberti A."/>
            <person name="Aury J.M."/>
            <person name="Louis A."/>
            <person name="Dehais P."/>
            <person name="Bardou P."/>
            <person name="Montfort J."/>
            <person name="Klopp C."/>
            <person name="Cabau C."/>
            <person name="Gaspin C."/>
            <person name="Thorgaard G.H."/>
            <person name="Boussaha M."/>
            <person name="Quillet E."/>
            <person name="Guyomard R."/>
            <person name="Galiana D."/>
            <person name="Bobe J."/>
            <person name="Volff J.N."/>
            <person name="Genet C."/>
            <person name="Wincker P."/>
            <person name="Jaillon O."/>
            <person name="Roest Crollius H."/>
            <person name="Guiguen Y."/>
        </authorList>
    </citation>
    <scope>NUCLEOTIDE SEQUENCE [LARGE SCALE GENOMIC DNA]</scope>
</reference>
<evidence type="ECO:0000256" key="1">
    <source>
        <dbReference type="ARBA" id="ARBA00004477"/>
    </source>
</evidence>
<evidence type="ECO:0000256" key="4">
    <source>
        <dbReference type="ARBA" id="ARBA00022475"/>
    </source>
</evidence>
<dbReference type="PROSITE" id="PS51013">
    <property type="entry name" value="PANNEXIN"/>
    <property type="match status" value="1"/>
</dbReference>
<dbReference type="PANTHER" id="PTHR15759">
    <property type="entry name" value="PANNEXIN"/>
    <property type="match status" value="1"/>
</dbReference>
<comment type="caution">
    <text evidence="13">Lacks conserved residue(s) required for the propagation of feature annotation.</text>
</comment>
<keyword evidence="5 13" id="KW-0812">Transmembrane</keyword>
<dbReference type="GO" id="GO:0034220">
    <property type="term" value="P:monoatomic ion transmembrane transport"/>
    <property type="evidence" value="ECO:0007669"/>
    <property type="project" value="UniProtKB-KW"/>
</dbReference>
<keyword evidence="3 13" id="KW-0813">Transport</keyword>
<evidence type="ECO:0000256" key="9">
    <source>
        <dbReference type="ARBA" id="ARBA00023136"/>
    </source>
</evidence>
<evidence type="ECO:0000256" key="2">
    <source>
        <dbReference type="ARBA" id="ARBA00004651"/>
    </source>
</evidence>
<dbReference type="InterPro" id="IPR039099">
    <property type="entry name" value="Pannexin"/>
</dbReference>
<keyword evidence="11 13" id="KW-0407">Ion channel</keyword>
<feature type="non-terminal residue" evidence="14">
    <location>
        <position position="1"/>
    </location>
</feature>
<evidence type="ECO:0000313" key="15">
    <source>
        <dbReference type="Proteomes" id="UP000193380"/>
    </source>
</evidence>
<dbReference type="STRING" id="8022.A0A060Z4U3"/>
<dbReference type="GO" id="GO:0005921">
    <property type="term" value="C:gap junction"/>
    <property type="evidence" value="ECO:0007669"/>
    <property type="project" value="UniProtKB-UniRule"/>
</dbReference>
<dbReference type="GO" id="GO:0005886">
    <property type="term" value="C:plasma membrane"/>
    <property type="evidence" value="ECO:0007669"/>
    <property type="project" value="UniProtKB-SubCell"/>
</dbReference>
<evidence type="ECO:0000256" key="8">
    <source>
        <dbReference type="ARBA" id="ARBA00023065"/>
    </source>
</evidence>
<dbReference type="Pfam" id="PF00876">
    <property type="entry name" value="Innexin"/>
    <property type="match status" value="1"/>
</dbReference>
<evidence type="ECO:0000256" key="10">
    <source>
        <dbReference type="ARBA" id="ARBA00023180"/>
    </source>
</evidence>
<keyword evidence="8 13" id="KW-0406">Ion transport</keyword>
<keyword evidence="10 12" id="KW-0325">Glycoprotein</keyword>
<evidence type="ECO:0000256" key="5">
    <source>
        <dbReference type="ARBA" id="ARBA00022692"/>
    </source>
</evidence>